<keyword evidence="3" id="KW-1185">Reference proteome</keyword>
<dbReference type="GO" id="GO:0003676">
    <property type="term" value="F:nucleic acid binding"/>
    <property type="evidence" value="ECO:0007669"/>
    <property type="project" value="InterPro"/>
</dbReference>
<evidence type="ECO:0000259" key="2">
    <source>
        <dbReference type="Pfam" id="PF13966"/>
    </source>
</evidence>
<accession>A0A6J0K653</accession>
<feature type="domain" description="Reverse transcriptase zinc-binding" evidence="2">
    <location>
        <begin position="3"/>
        <end position="46"/>
    </location>
</feature>
<evidence type="ECO:0000313" key="3">
    <source>
        <dbReference type="Proteomes" id="UP000504610"/>
    </source>
</evidence>
<evidence type="ECO:0000259" key="1">
    <source>
        <dbReference type="Pfam" id="PF13456"/>
    </source>
</evidence>
<evidence type="ECO:0000313" key="4">
    <source>
        <dbReference type="RefSeq" id="XP_018443455.1"/>
    </source>
</evidence>
<dbReference type="Pfam" id="PF13456">
    <property type="entry name" value="RVT_3"/>
    <property type="match status" value="1"/>
</dbReference>
<reference evidence="4" key="2">
    <citation type="submission" date="2025-08" db="UniProtKB">
        <authorList>
            <consortium name="RefSeq"/>
        </authorList>
    </citation>
    <scope>IDENTIFICATION</scope>
    <source>
        <tissue evidence="4">Leaf</tissue>
    </source>
</reference>
<dbReference type="Proteomes" id="UP000504610">
    <property type="component" value="Chromosome 7"/>
</dbReference>
<dbReference type="RefSeq" id="XP_018443455.1">
    <property type="nucleotide sequence ID" value="XM_018587953.1"/>
</dbReference>
<sequence length="304" mass="35349">MSGALAVIDSLQVRGMKCDWVCQTCGMERESINHVLFSCTLARQVWASSGFPHPLGGFDENSVFANVSYLFKTWRTKEDVRWITRSFPWTFWFLWKNRNSLLFEGFLFDGDQICAKAAEEANLWFLAQEMACERSEESDQGSSLRNQVYIALPREFVKCNIGMRWSRKKREVGAAWVLKDTRGMTLLHSRRSFTGVWSKEEAYFLSLLWAVESMISHKCQRVYFALEWRMLANAINRPHAWPSFKFKVAEIRCLLGELLAWRVVFESSDHSRDARLIANSVMTGDRFQSYVARGSPRWLLNSFL</sequence>
<dbReference type="InterPro" id="IPR002156">
    <property type="entry name" value="RNaseH_domain"/>
</dbReference>
<dbReference type="KEGG" id="rsz:108815310"/>
<proteinExistence type="predicted"/>
<dbReference type="InterPro" id="IPR026960">
    <property type="entry name" value="RVT-Znf"/>
</dbReference>
<feature type="domain" description="RNase H type-1" evidence="1">
    <location>
        <begin position="165"/>
        <end position="239"/>
    </location>
</feature>
<dbReference type="Pfam" id="PF13966">
    <property type="entry name" value="zf-RVT"/>
    <property type="match status" value="1"/>
</dbReference>
<reference evidence="3" key="1">
    <citation type="journal article" date="2019" name="Database">
        <title>The radish genome database (RadishGD): an integrated information resource for radish genomics.</title>
        <authorList>
            <person name="Yu H.J."/>
            <person name="Baek S."/>
            <person name="Lee Y.J."/>
            <person name="Cho A."/>
            <person name="Mun J.H."/>
        </authorList>
    </citation>
    <scope>NUCLEOTIDE SEQUENCE [LARGE SCALE GENOMIC DNA]</scope>
    <source>
        <strain evidence="3">cv. WK10039</strain>
    </source>
</reference>
<dbReference type="GeneID" id="108815310"/>
<protein>
    <submittedName>
        <fullName evidence="4">Uncharacterized protein LOC108815310</fullName>
    </submittedName>
</protein>
<name>A0A6J0K653_RAPSA</name>
<organism evidence="3 4">
    <name type="scientific">Raphanus sativus</name>
    <name type="common">Radish</name>
    <name type="synonym">Raphanus raphanistrum var. sativus</name>
    <dbReference type="NCBI Taxonomy" id="3726"/>
    <lineage>
        <taxon>Eukaryota</taxon>
        <taxon>Viridiplantae</taxon>
        <taxon>Streptophyta</taxon>
        <taxon>Embryophyta</taxon>
        <taxon>Tracheophyta</taxon>
        <taxon>Spermatophyta</taxon>
        <taxon>Magnoliopsida</taxon>
        <taxon>eudicotyledons</taxon>
        <taxon>Gunneridae</taxon>
        <taxon>Pentapetalae</taxon>
        <taxon>rosids</taxon>
        <taxon>malvids</taxon>
        <taxon>Brassicales</taxon>
        <taxon>Brassicaceae</taxon>
        <taxon>Brassiceae</taxon>
        <taxon>Raphanus</taxon>
    </lineage>
</organism>
<dbReference type="AlphaFoldDB" id="A0A6J0K653"/>
<dbReference type="OrthoDB" id="1749408at2759"/>
<gene>
    <name evidence="4" type="primary">LOC108815310</name>
</gene>
<dbReference type="GO" id="GO:0004523">
    <property type="term" value="F:RNA-DNA hybrid ribonuclease activity"/>
    <property type="evidence" value="ECO:0007669"/>
    <property type="project" value="InterPro"/>
</dbReference>